<protein>
    <submittedName>
        <fullName evidence="2">Unnamed protein product</fullName>
    </submittedName>
</protein>
<proteinExistence type="predicted"/>
<evidence type="ECO:0000256" key="1">
    <source>
        <dbReference type="SAM" id="MobiDB-lite"/>
    </source>
</evidence>
<organism evidence="2 3">
    <name type="scientific">Phytophthora fragariaefolia</name>
    <dbReference type="NCBI Taxonomy" id="1490495"/>
    <lineage>
        <taxon>Eukaryota</taxon>
        <taxon>Sar</taxon>
        <taxon>Stramenopiles</taxon>
        <taxon>Oomycota</taxon>
        <taxon>Peronosporomycetes</taxon>
        <taxon>Peronosporales</taxon>
        <taxon>Peronosporaceae</taxon>
        <taxon>Phytophthora</taxon>
    </lineage>
</organism>
<comment type="caution">
    <text evidence="2">The sequence shown here is derived from an EMBL/GenBank/DDBJ whole genome shotgun (WGS) entry which is preliminary data.</text>
</comment>
<feature type="compositionally biased region" description="Acidic residues" evidence="1">
    <location>
        <begin position="142"/>
        <end position="153"/>
    </location>
</feature>
<reference evidence="2" key="1">
    <citation type="submission" date="2023-04" db="EMBL/GenBank/DDBJ databases">
        <title>Phytophthora fragariaefolia NBRC 109709.</title>
        <authorList>
            <person name="Ichikawa N."/>
            <person name="Sato H."/>
            <person name="Tonouchi N."/>
        </authorList>
    </citation>
    <scope>NUCLEOTIDE SEQUENCE</scope>
    <source>
        <strain evidence="2">NBRC 109709</strain>
    </source>
</reference>
<evidence type="ECO:0000313" key="3">
    <source>
        <dbReference type="Proteomes" id="UP001165121"/>
    </source>
</evidence>
<gene>
    <name evidence="2" type="ORF">Pfra01_001726500</name>
</gene>
<dbReference type="AlphaFoldDB" id="A0A9W6XWE9"/>
<evidence type="ECO:0000313" key="2">
    <source>
        <dbReference type="EMBL" id="GMF46657.1"/>
    </source>
</evidence>
<feature type="region of interest" description="Disordered" evidence="1">
    <location>
        <begin position="28"/>
        <end position="175"/>
    </location>
</feature>
<dbReference type="Proteomes" id="UP001165121">
    <property type="component" value="Unassembled WGS sequence"/>
</dbReference>
<sequence>MSRPGLPGRYWYSVPIDLHTPRLDVNCTRKEVGRPGPYVGPAPSESDTDTPIPDLITGDEDPPEPTAPRATKPNEEGLASANTSAFEPAPVGEASFSSPEEPSNAHKAEEIVNSSDTPDPRGSASATPPAKAPQERSPPPEDGPDPVEYEASEPDQGREQGEVPDPNSSPQLTEQ</sequence>
<name>A0A9W6XWE9_9STRA</name>
<keyword evidence="3" id="KW-1185">Reference proteome</keyword>
<dbReference type="EMBL" id="BSXT01002003">
    <property type="protein sequence ID" value="GMF46657.1"/>
    <property type="molecule type" value="Genomic_DNA"/>
</dbReference>
<accession>A0A9W6XWE9</accession>
<feature type="compositionally biased region" description="Polar residues" evidence="1">
    <location>
        <begin position="166"/>
        <end position="175"/>
    </location>
</feature>